<reference evidence="3" key="1">
    <citation type="journal article" date="2019" name="PLoS Negl. Trop. Dis.">
        <title>Revisiting the worldwide diversity of Leptospira species in the environment.</title>
        <authorList>
            <person name="Vincent A.T."/>
            <person name="Schiettekatte O."/>
            <person name="Bourhy P."/>
            <person name="Veyrier F.J."/>
            <person name="Picardeau M."/>
        </authorList>
    </citation>
    <scope>NUCLEOTIDE SEQUENCE [LARGE SCALE GENOMIC DNA]</scope>
    <source>
        <strain evidence="3">201800299</strain>
    </source>
</reference>
<evidence type="ECO:0000259" key="2">
    <source>
        <dbReference type="Pfam" id="PF07603"/>
    </source>
</evidence>
<keyword evidence="1" id="KW-1133">Transmembrane helix</keyword>
<name>A0A5F1YUH3_9LEPT</name>
<gene>
    <name evidence="3" type="ORF">EHQ17_06465</name>
</gene>
<evidence type="ECO:0000313" key="3">
    <source>
        <dbReference type="EMBL" id="TGK35563.1"/>
    </source>
</evidence>
<keyword evidence="4" id="KW-1185">Reference proteome</keyword>
<keyword evidence="1" id="KW-0472">Membrane</keyword>
<feature type="domain" description="Lcl C-terminal" evidence="2">
    <location>
        <begin position="79"/>
        <end position="191"/>
    </location>
</feature>
<dbReference type="OrthoDB" id="9813883at2"/>
<dbReference type="EMBL" id="RQFA01000028">
    <property type="protein sequence ID" value="TGK35563.1"/>
    <property type="molecule type" value="Genomic_DNA"/>
</dbReference>
<evidence type="ECO:0000256" key="1">
    <source>
        <dbReference type="SAM" id="Phobius"/>
    </source>
</evidence>
<sequence length="241" mass="26486">MGDFGLRRGNTTRPQQNEIYFRLHVLVVQLHLAVRGGLNKGGSMKSRKKYLYSFVMVFTLISFGSASATGGPYVDDGDGTVRDTLNGIVWQKCSFGQNPLDCSGVTTIMDWDSALFSCRNLNLAGRTWRVPNVKELMSLIDYSRTSFPIINIAIFANTTGGYYWSSTSGISSGISPDSTVATDFNSDPRAYVATANSHPRAYSIPRSTLYRSMAYIADFRMGGSIEFPKANNAYLRCVSGP</sequence>
<comment type="caution">
    <text evidence="3">The sequence shown here is derived from an EMBL/GenBank/DDBJ whole genome shotgun (WGS) entry which is preliminary data.</text>
</comment>
<dbReference type="InterPro" id="IPR011460">
    <property type="entry name" value="Lcl_C"/>
</dbReference>
<feature type="transmembrane region" description="Helical" evidence="1">
    <location>
        <begin position="50"/>
        <end position="74"/>
    </location>
</feature>
<evidence type="ECO:0000313" key="4">
    <source>
        <dbReference type="Proteomes" id="UP000298277"/>
    </source>
</evidence>
<protein>
    <submittedName>
        <fullName evidence="3">DUF1566 domain-containing protein</fullName>
    </submittedName>
</protein>
<dbReference type="Proteomes" id="UP000298277">
    <property type="component" value="Unassembled WGS sequence"/>
</dbReference>
<dbReference type="AlphaFoldDB" id="A0A5F1YUH3"/>
<dbReference type="Pfam" id="PF07603">
    <property type="entry name" value="Lcl_C"/>
    <property type="match status" value="1"/>
</dbReference>
<dbReference type="PANTHER" id="PTHR35812">
    <property type="entry name" value="LIPOPROTEIN"/>
    <property type="match status" value="1"/>
</dbReference>
<organism evidence="3 4">
    <name type="scientific">Leptospira gomenensis</name>
    <dbReference type="NCBI Taxonomy" id="2484974"/>
    <lineage>
        <taxon>Bacteria</taxon>
        <taxon>Pseudomonadati</taxon>
        <taxon>Spirochaetota</taxon>
        <taxon>Spirochaetia</taxon>
        <taxon>Leptospirales</taxon>
        <taxon>Leptospiraceae</taxon>
        <taxon>Leptospira</taxon>
    </lineage>
</organism>
<dbReference type="PANTHER" id="PTHR35812:SF1">
    <property type="entry name" value="LIPOPROTEIN"/>
    <property type="match status" value="1"/>
</dbReference>
<accession>A0A5F1YUH3</accession>
<proteinExistence type="predicted"/>
<keyword evidence="1" id="KW-0812">Transmembrane</keyword>